<feature type="region of interest" description="Disordered" evidence="1">
    <location>
        <begin position="196"/>
        <end position="300"/>
    </location>
</feature>
<feature type="region of interest" description="Disordered" evidence="1">
    <location>
        <begin position="143"/>
        <end position="180"/>
    </location>
</feature>
<dbReference type="AlphaFoldDB" id="A0A132BCE5"/>
<dbReference type="InParanoid" id="A0A132BCE5"/>
<proteinExistence type="predicted"/>
<dbReference type="RefSeq" id="XP_018064455.1">
    <property type="nucleotide sequence ID" value="XM_018206354.1"/>
</dbReference>
<evidence type="ECO:0000256" key="1">
    <source>
        <dbReference type="SAM" id="MobiDB-lite"/>
    </source>
</evidence>
<feature type="compositionally biased region" description="Polar residues" evidence="1">
    <location>
        <begin position="221"/>
        <end position="236"/>
    </location>
</feature>
<feature type="compositionally biased region" description="Polar residues" evidence="1">
    <location>
        <begin position="171"/>
        <end position="180"/>
    </location>
</feature>
<dbReference type="KEGG" id="psco:LY89DRAFT_269874"/>
<reference evidence="2 3" key="1">
    <citation type="submission" date="2015-10" db="EMBL/GenBank/DDBJ databases">
        <title>Full genome of DAOMC 229536 Phialocephala scopiformis, a fungal endophyte of spruce producing the potent anti-insectan compound rugulosin.</title>
        <authorList>
            <consortium name="DOE Joint Genome Institute"/>
            <person name="Walker A.K."/>
            <person name="Frasz S.L."/>
            <person name="Seifert K.A."/>
            <person name="Miller J.D."/>
            <person name="Mondo S.J."/>
            <person name="Labutti K."/>
            <person name="Lipzen A."/>
            <person name="Dockter R."/>
            <person name="Kennedy M."/>
            <person name="Grigoriev I.V."/>
            <person name="Spatafora J.W."/>
        </authorList>
    </citation>
    <scope>NUCLEOTIDE SEQUENCE [LARGE SCALE GENOMIC DNA]</scope>
    <source>
        <strain evidence="2 3">CBS 120377</strain>
    </source>
</reference>
<organism evidence="2 3">
    <name type="scientific">Mollisia scopiformis</name>
    <name type="common">Conifer needle endophyte fungus</name>
    <name type="synonym">Phialocephala scopiformis</name>
    <dbReference type="NCBI Taxonomy" id="149040"/>
    <lineage>
        <taxon>Eukaryota</taxon>
        <taxon>Fungi</taxon>
        <taxon>Dikarya</taxon>
        <taxon>Ascomycota</taxon>
        <taxon>Pezizomycotina</taxon>
        <taxon>Leotiomycetes</taxon>
        <taxon>Helotiales</taxon>
        <taxon>Mollisiaceae</taxon>
        <taxon>Mollisia</taxon>
    </lineage>
</organism>
<protein>
    <submittedName>
        <fullName evidence="2">Uncharacterized protein</fullName>
    </submittedName>
</protein>
<dbReference type="EMBL" id="KQ947430">
    <property type="protein sequence ID" value="KUJ10100.1"/>
    <property type="molecule type" value="Genomic_DNA"/>
</dbReference>
<gene>
    <name evidence="2" type="ORF">LY89DRAFT_269874</name>
</gene>
<evidence type="ECO:0000313" key="3">
    <source>
        <dbReference type="Proteomes" id="UP000070700"/>
    </source>
</evidence>
<name>A0A132BCE5_MOLSC</name>
<sequence>MRSELNLHEKHDTARSYALLPTTERHDSIDQAAELTSERPMHFSSQLFSSHEAKDTILNTLDLDYPFASSSKIPLYNLSQENDAPPTFQLNQEQPHLVNEKLQTESRRFVSPSLDTNSFYPSQESVLDLLAEASTVEILEMQGSHNNKGLEDKSSIHVKRTPSAMAPRPGQSKSSRNLRIRNSQLSQWPICVESESEFEDDTEIGIPHEKSDNFQGFDRPPNSTSASQPETQTSFSVAGEKYAETNAVRSTSANSPALHNTAEHTPASQSEKRRDFSAIPGSQTLLRFLPGGGGWVTEER</sequence>
<feature type="compositionally biased region" description="Gly residues" evidence="1">
    <location>
        <begin position="290"/>
        <end position="300"/>
    </location>
</feature>
<accession>A0A132BCE5</accession>
<dbReference type="Proteomes" id="UP000070700">
    <property type="component" value="Unassembled WGS sequence"/>
</dbReference>
<keyword evidence="3" id="KW-1185">Reference proteome</keyword>
<evidence type="ECO:0000313" key="2">
    <source>
        <dbReference type="EMBL" id="KUJ10100.1"/>
    </source>
</evidence>
<feature type="compositionally biased region" description="Polar residues" evidence="1">
    <location>
        <begin position="247"/>
        <end position="258"/>
    </location>
</feature>
<dbReference type="GeneID" id="28816080"/>